<accession>A0ABD5SDT9</accession>
<dbReference type="EMBL" id="JBHSWW010000576">
    <property type="protein sequence ID" value="MFC6755160.1"/>
    <property type="molecule type" value="Genomic_DNA"/>
</dbReference>
<feature type="non-terminal residue" evidence="2">
    <location>
        <position position="107"/>
    </location>
</feature>
<dbReference type="AlphaFoldDB" id="A0ABD5SDT9"/>
<evidence type="ECO:0000313" key="2">
    <source>
        <dbReference type="EMBL" id="MFC6755160.1"/>
    </source>
</evidence>
<dbReference type="RefSeq" id="WP_379784084.1">
    <property type="nucleotide sequence ID" value="NZ_JBHSWW010000576.1"/>
</dbReference>
<comment type="caution">
    <text evidence="2">The sequence shown here is derived from an EMBL/GenBank/DDBJ whole genome shotgun (WGS) entry which is preliminary data.</text>
</comment>
<organism evidence="2 3">
    <name type="scientific">Halorubrum tibetense</name>
    <dbReference type="NCBI Taxonomy" id="175631"/>
    <lineage>
        <taxon>Archaea</taxon>
        <taxon>Methanobacteriati</taxon>
        <taxon>Methanobacteriota</taxon>
        <taxon>Stenosarchaea group</taxon>
        <taxon>Halobacteria</taxon>
        <taxon>Halobacteriales</taxon>
        <taxon>Haloferacaceae</taxon>
        <taxon>Halorubrum</taxon>
    </lineage>
</organism>
<dbReference type="Gene3D" id="2.170.130.10">
    <property type="entry name" value="TonB-dependent receptor, plug domain"/>
    <property type="match status" value="1"/>
</dbReference>
<reference evidence="2 3" key="1">
    <citation type="journal article" date="2019" name="Int. J. Syst. Evol. Microbiol.">
        <title>The Global Catalogue of Microorganisms (GCM) 10K type strain sequencing project: providing services to taxonomists for standard genome sequencing and annotation.</title>
        <authorList>
            <consortium name="The Broad Institute Genomics Platform"/>
            <consortium name="The Broad Institute Genome Sequencing Center for Infectious Disease"/>
            <person name="Wu L."/>
            <person name="Ma J."/>
        </authorList>
    </citation>
    <scope>NUCLEOTIDE SEQUENCE [LARGE SCALE GENOMIC DNA]</scope>
    <source>
        <strain evidence="2 3">CGMCC 1.3239</strain>
    </source>
</reference>
<proteinExistence type="predicted"/>
<dbReference type="InterPro" id="IPR039426">
    <property type="entry name" value="TonB-dep_rcpt-like"/>
</dbReference>
<evidence type="ECO:0000313" key="3">
    <source>
        <dbReference type="Proteomes" id="UP001596442"/>
    </source>
</evidence>
<dbReference type="Pfam" id="PF07715">
    <property type="entry name" value="Plug"/>
    <property type="match status" value="1"/>
</dbReference>
<keyword evidence="3" id="KW-1185">Reference proteome</keyword>
<gene>
    <name evidence="2" type="ORF">ACFQEU_17065</name>
</gene>
<dbReference type="InterPro" id="IPR037066">
    <property type="entry name" value="Plug_dom_sf"/>
</dbReference>
<name>A0ABD5SDT9_9EURY</name>
<dbReference type="PANTHER" id="PTHR40980">
    <property type="entry name" value="PLUG DOMAIN-CONTAINING PROTEIN"/>
    <property type="match status" value="1"/>
</dbReference>
<dbReference type="PANTHER" id="PTHR40980:SF3">
    <property type="entry name" value="TONB-DEPENDENT RECEPTOR-LIKE BETA-BARREL DOMAIN-CONTAINING PROTEIN"/>
    <property type="match status" value="1"/>
</dbReference>
<dbReference type="PROSITE" id="PS52016">
    <property type="entry name" value="TONB_DEPENDENT_REC_3"/>
    <property type="match status" value="1"/>
</dbReference>
<dbReference type="Proteomes" id="UP001596442">
    <property type="component" value="Unassembled WGS sequence"/>
</dbReference>
<feature type="domain" description="TonB-dependent receptor plug" evidence="1">
    <location>
        <begin position="51"/>
        <end position="106"/>
    </location>
</feature>
<protein>
    <submittedName>
        <fullName evidence="2">TonB-dependent receptor plug domain-containing protein</fullName>
    </submittedName>
</protein>
<keyword evidence="2" id="KW-0675">Receptor</keyword>
<dbReference type="InterPro" id="IPR012910">
    <property type="entry name" value="Plug_dom"/>
</dbReference>
<sequence length="107" mass="11332">MAIRAINTLAISAATLAFAPQLLAQEDGIDQLEEVVVTGIRASLANALDQKRDANNLVEVIQAEDIGKLPDQNLAEVLENVPGIQITRTAGVGTGVQIRGTNDNRTE</sequence>
<evidence type="ECO:0000259" key="1">
    <source>
        <dbReference type="Pfam" id="PF07715"/>
    </source>
</evidence>
<dbReference type="SUPFAM" id="SSF56935">
    <property type="entry name" value="Porins"/>
    <property type="match status" value="1"/>
</dbReference>